<dbReference type="AlphaFoldDB" id="A0A5C1AUF1"/>
<dbReference type="RefSeq" id="WP_149115116.1">
    <property type="nucleotide sequence ID" value="NZ_CP042425.1"/>
</dbReference>
<dbReference type="Gene3D" id="3.40.50.1110">
    <property type="entry name" value="SGNH hydrolase"/>
    <property type="match status" value="1"/>
</dbReference>
<dbReference type="InterPro" id="IPR036514">
    <property type="entry name" value="SGNH_hydro_sf"/>
</dbReference>
<dbReference type="CDD" id="cd00229">
    <property type="entry name" value="SGNH_hydrolase"/>
    <property type="match status" value="1"/>
</dbReference>
<dbReference type="GO" id="GO:0016788">
    <property type="term" value="F:hydrolase activity, acting on ester bonds"/>
    <property type="evidence" value="ECO:0007669"/>
    <property type="project" value="UniProtKB-ARBA"/>
</dbReference>
<feature type="signal peptide" evidence="1">
    <location>
        <begin position="1"/>
        <end position="23"/>
    </location>
</feature>
<evidence type="ECO:0000313" key="3">
    <source>
        <dbReference type="EMBL" id="QEL20864.1"/>
    </source>
</evidence>
<dbReference type="SUPFAM" id="SSF52266">
    <property type="entry name" value="SGNH hydrolase"/>
    <property type="match status" value="1"/>
</dbReference>
<feature type="chain" id="PRO_5023089451" description="SGNH hydrolase-type esterase domain-containing protein" evidence="1">
    <location>
        <begin position="24"/>
        <end position="316"/>
    </location>
</feature>
<evidence type="ECO:0000256" key="1">
    <source>
        <dbReference type="SAM" id="SignalP"/>
    </source>
</evidence>
<proteinExistence type="predicted"/>
<accession>A0A5C1AUF1</accession>
<dbReference type="EMBL" id="CP042425">
    <property type="protein sequence ID" value="QEL20864.1"/>
    <property type="molecule type" value="Genomic_DNA"/>
</dbReference>
<dbReference type="Pfam" id="PF13472">
    <property type="entry name" value="Lipase_GDSL_2"/>
    <property type="match status" value="1"/>
</dbReference>
<sequence>MKSLLGYACTCVAAITIASPASADHVYLALGDSSAYGETNRTLDPSNGDRGYVAPFADYLATQNGGVRPTVLNLAINGETSASFFAGTGRVSSDGQGFNTNYVGRPDPFPQYQELLSRNAGFVANGDQVTTVTVQFGANNLDGAASNPAFLLLTPQQQQAAIQGILAQFQADYVNILGTVRSLYPTADVYAIGYHNPYNGDLSLPISALADPAVQGLNQVIAGVGAAFGAKYVDFYSAIHPNEASLTLIGTYATDPVNYVHLNDQGYAAASQALIATATPDPVSVPAPPALVLGVVGFVALAGRRVRVSRKTSCPA</sequence>
<keyword evidence="1" id="KW-0732">Signal</keyword>
<dbReference type="KEGG" id="lrs:PX52LOC_07984"/>
<keyword evidence="4" id="KW-1185">Reference proteome</keyword>
<gene>
    <name evidence="3" type="ORF">PX52LOC_07984</name>
</gene>
<organism evidence="3 4">
    <name type="scientific">Limnoglobus roseus</name>
    <dbReference type="NCBI Taxonomy" id="2598579"/>
    <lineage>
        <taxon>Bacteria</taxon>
        <taxon>Pseudomonadati</taxon>
        <taxon>Planctomycetota</taxon>
        <taxon>Planctomycetia</taxon>
        <taxon>Gemmatales</taxon>
        <taxon>Gemmataceae</taxon>
        <taxon>Limnoglobus</taxon>
    </lineage>
</organism>
<evidence type="ECO:0000259" key="2">
    <source>
        <dbReference type="Pfam" id="PF13472"/>
    </source>
</evidence>
<feature type="domain" description="SGNH hydrolase-type esterase" evidence="2">
    <location>
        <begin position="29"/>
        <end position="269"/>
    </location>
</feature>
<dbReference type="OrthoDB" id="154486at2"/>
<dbReference type="Proteomes" id="UP000324974">
    <property type="component" value="Chromosome"/>
</dbReference>
<protein>
    <recommendedName>
        <fullName evidence="2">SGNH hydrolase-type esterase domain-containing protein</fullName>
    </recommendedName>
</protein>
<evidence type="ECO:0000313" key="4">
    <source>
        <dbReference type="Proteomes" id="UP000324974"/>
    </source>
</evidence>
<reference evidence="4" key="1">
    <citation type="submission" date="2019-08" db="EMBL/GenBank/DDBJ databases">
        <title>Limnoglobus roseus gen. nov., sp. nov., a novel freshwater planctomycete with a giant genome from the family Gemmataceae.</title>
        <authorList>
            <person name="Kulichevskaya I.S."/>
            <person name="Naumoff D.G."/>
            <person name="Miroshnikov K."/>
            <person name="Ivanova A."/>
            <person name="Philippov D.A."/>
            <person name="Hakobyan A."/>
            <person name="Rijpstra I.C."/>
            <person name="Sinninghe Damste J.S."/>
            <person name="Liesack W."/>
            <person name="Dedysh S.N."/>
        </authorList>
    </citation>
    <scope>NUCLEOTIDE SEQUENCE [LARGE SCALE GENOMIC DNA]</scope>
    <source>
        <strain evidence="4">PX52</strain>
    </source>
</reference>
<name>A0A5C1AUF1_9BACT</name>
<dbReference type="InterPro" id="IPR013830">
    <property type="entry name" value="SGNH_hydro"/>
</dbReference>